<feature type="transmembrane region" description="Helical" evidence="8">
    <location>
        <begin position="763"/>
        <end position="781"/>
    </location>
</feature>
<feature type="compositionally biased region" description="Low complexity" evidence="7">
    <location>
        <begin position="949"/>
        <end position="958"/>
    </location>
</feature>
<keyword evidence="6 8" id="KW-0472">Membrane</keyword>
<evidence type="ECO:0000259" key="9">
    <source>
        <dbReference type="Pfam" id="PF03176"/>
    </source>
</evidence>
<dbReference type="SUPFAM" id="SSF82866">
    <property type="entry name" value="Multidrug efflux transporter AcrB transmembrane domain"/>
    <property type="match status" value="2"/>
</dbReference>
<feature type="domain" description="Membrane transport protein MMPL" evidence="9">
    <location>
        <begin position="600"/>
        <end position="927"/>
    </location>
</feature>
<evidence type="ECO:0000256" key="4">
    <source>
        <dbReference type="ARBA" id="ARBA00022692"/>
    </source>
</evidence>
<evidence type="ECO:0000256" key="8">
    <source>
        <dbReference type="SAM" id="Phobius"/>
    </source>
</evidence>
<feature type="transmembrane region" description="Helical" evidence="8">
    <location>
        <begin position="861"/>
        <end position="884"/>
    </location>
</feature>
<dbReference type="Gene3D" id="1.20.1640.10">
    <property type="entry name" value="Multidrug efflux transporter AcrB transmembrane domain"/>
    <property type="match status" value="2"/>
</dbReference>
<feature type="transmembrane region" description="Helical" evidence="8">
    <location>
        <begin position="890"/>
        <end position="912"/>
    </location>
</feature>
<feature type="transmembrane region" description="Helical" evidence="8">
    <location>
        <begin position="788"/>
        <end position="813"/>
    </location>
</feature>
<evidence type="ECO:0000313" key="11">
    <source>
        <dbReference type="Proteomes" id="UP000237911"/>
    </source>
</evidence>
<organism evidence="10 11">
    <name type="scientific">Mycolicibacter virginiensis</name>
    <dbReference type="NCBI Taxonomy" id="1795032"/>
    <lineage>
        <taxon>Bacteria</taxon>
        <taxon>Bacillati</taxon>
        <taxon>Actinomycetota</taxon>
        <taxon>Actinomycetes</taxon>
        <taxon>Mycobacteriales</taxon>
        <taxon>Mycobacteriaceae</taxon>
        <taxon>Mycolicibacter</taxon>
    </lineage>
</organism>
<comment type="similarity">
    <text evidence="2">Belongs to the resistance-nodulation-cell division (RND) (TC 2.A.6) family. MmpL subfamily.</text>
</comment>
<keyword evidence="3" id="KW-1003">Cell membrane</keyword>
<evidence type="ECO:0000313" key="10">
    <source>
        <dbReference type="EMBL" id="PQM54224.1"/>
    </source>
</evidence>
<dbReference type="Pfam" id="PF03176">
    <property type="entry name" value="MMPL"/>
    <property type="match status" value="2"/>
</dbReference>
<name>A0A9X7ISP9_9MYCO</name>
<feature type="transmembrane region" description="Helical" evidence="8">
    <location>
        <begin position="330"/>
        <end position="355"/>
    </location>
</feature>
<evidence type="ECO:0000256" key="7">
    <source>
        <dbReference type="SAM" id="MobiDB-lite"/>
    </source>
</evidence>
<evidence type="ECO:0000256" key="3">
    <source>
        <dbReference type="ARBA" id="ARBA00022475"/>
    </source>
</evidence>
<dbReference type="InterPro" id="IPR050545">
    <property type="entry name" value="Mycobact_MmpL"/>
</dbReference>
<feature type="transmembrane region" description="Helical" evidence="8">
    <location>
        <begin position="218"/>
        <end position="241"/>
    </location>
</feature>
<dbReference type="InterPro" id="IPR004869">
    <property type="entry name" value="MMPL_dom"/>
</dbReference>
<dbReference type="NCBIfam" id="TIGR00833">
    <property type="entry name" value="actII"/>
    <property type="match status" value="1"/>
</dbReference>
<feature type="domain" description="Membrane transport protein MMPL" evidence="9">
    <location>
        <begin position="52"/>
        <end position="380"/>
    </location>
</feature>
<feature type="transmembrane region" description="Helical" evidence="8">
    <location>
        <begin position="192"/>
        <end position="211"/>
    </location>
</feature>
<feature type="region of interest" description="Disordered" evidence="7">
    <location>
        <begin position="941"/>
        <end position="965"/>
    </location>
</feature>
<evidence type="ECO:0000256" key="2">
    <source>
        <dbReference type="ARBA" id="ARBA00010157"/>
    </source>
</evidence>
<feature type="transmembrane region" description="Helical" evidence="8">
    <location>
        <begin position="291"/>
        <end position="310"/>
    </location>
</feature>
<dbReference type="PANTHER" id="PTHR33406">
    <property type="entry name" value="MEMBRANE PROTEIN MJ1562-RELATED"/>
    <property type="match status" value="1"/>
</dbReference>
<dbReference type="AlphaFoldDB" id="A0A9X7ISP9"/>
<evidence type="ECO:0000256" key="5">
    <source>
        <dbReference type="ARBA" id="ARBA00022989"/>
    </source>
</evidence>
<sequence>MSDTDTVTHSRVARFIHRVPLLVVVAWLALTVVVNVVVPQLEEVGKAHSVSLAAKDAQSYQAIKKQGANFEQFDSDSMVMVLLEGDEPLGEQARTYYHGLVEKLRADTEHVEYVQDFWGDRITAGGAQSMDDKAAYVQLNLVGDQGTTTGKESVQSVRDIVDGSSPPAGLHVYVTGQAALTMDMNDAGDESMLKMTAITFVVITVMLLLIYRSIATVLLILFTVFVELGAARGIVAVLGHFEIMGLSTFAVSLLTSLAIAAGTDYAIFFIGRYQEARAAGQDRITAYFTTYHSVSHVVLGSGLTIAGATFCLKFTRLPYFASMGVPCAVGMLVVVAAAMTITPAVLLLGTRFGLLESKRKLSARGWRRIGTAIVRWPGPIFVVTMIVALIGIGVLPSYSVNYNDQYYIPKSLPSIQGYEASYRHFSKARMNPDIVLVETDQDLRTPGNMLVLDRIAKNIFRLDGIDKVQSITRPLGAPIDHSSVPFQLSMQSVPITENLDYLKGRMADMLHMTDQLGSMIEIMERMHALMSEQAGVTHDMVGHTTEMKQVTDEMRDHMADFDDFWRPMRNYFYWEPHCSGIPMCWSLRSIFDGLDGVDNLSDKMTAMLGDLEHMDTLMPQMVSQLPPMIAISKDIRETMLTMYSTFNGMINQMARMTDTATVMGQAFDAAKNDDFFYLPPEAFDNADFQKGLKLMVSPDGKSAQIIVTHEGDPAGNAALSKTEEELTAAKAAIKGTPLQGARVYIGGTAPTYHDIGEFLRYDMMLAVMASLCLIMIIMLVLTRSLVAAAVIVGTIAVSLGSSFGLSVLIWQHILGLQLHWFVLPFTVIILLAVGSDYNLLLVSRFKEELGAGMNTAIIRGVGGSGSVATQAGLVFAFTMGAMISSDLVSIGQSGTAICLGLLFDTFIIRAFMTPSIAALLGRWFWWPIKVLPTSSLTRNRPAVTGRGAGPAADDPATTEIPVVTP</sequence>
<comment type="caution">
    <text evidence="10">The sequence shown here is derived from an EMBL/GenBank/DDBJ whole genome shotgun (WGS) entry which is preliminary data.</text>
</comment>
<dbReference type="FunFam" id="1.20.1640.10:FF:000020">
    <property type="entry name" value="Transmembrane transport protein MmpL10"/>
    <property type="match status" value="1"/>
</dbReference>
<protein>
    <submittedName>
        <fullName evidence="10">MMPL family transporter</fullName>
    </submittedName>
</protein>
<dbReference type="InterPro" id="IPR004707">
    <property type="entry name" value="MmpL_fam"/>
</dbReference>
<dbReference type="Proteomes" id="UP000237911">
    <property type="component" value="Unassembled WGS sequence"/>
</dbReference>
<feature type="transmembrane region" description="Helical" evidence="8">
    <location>
        <begin position="247"/>
        <end position="270"/>
    </location>
</feature>
<dbReference type="RefSeq" id="WP_046285747.1">
    <property type="nucleotide sequence ID" value="NZ_PUEV01000002.1"/>
</dbReference>
<keyword evidence="11" id="KW-1185">Reference proteome</keyword>
<evidence type="ECO:0000256" key="6">
    <source>
        <dbReference type="ARBA" id="ARBA00023136"/>
    </source>
</evidence>
<feature type="transmembrane region" description="Helical" evidence="8">
    <location>
        <begin position="819"/>
        <end position="840"/>
    </location>
</feature>
<dbReference type="EMBL" id="PUEV01000002">
    <property type="protein sequence ID" value="PQM54224.1"/>
    <property type="molecule type" value="Genomic_DNA"/>
</dbReference>
<gene>
    <name evidence="10" type="ORF">C5U48_00330</name>
</gene>
<keyword evidence="5 8" id="KW-1133">Transmembrane helix</keyword>
<keyword evidence="4 8" id="KW-0812">Transmembrane</keyword>
<proteinExistence type="inferred from homology"/>
<dbReference type="PANTHER" id="PTHR33406:SF6">
    <property type="entry name" value="MEMBRANE PROTEIN YDGH-RELATED"/>
    <property type="match status" value="1"/>
</dbReference>
<comment type="subcellular location">
    <subcellularLocation>
        <location evidence="1">Cell membrane</location>
        <topology evidence="1">Multi-pass membrane protein</topology>
    </subcellularLocation>
</comment>
<reference evidence="10 11" key="1">
    <citation type="submission" date="2018-02" db="EMBL/GenBank/DDBJ databases">
        <title>Draft genome sequence of Mycobacterium virginiense isolated from mud of a swine farm in Japan.</title>
        <authorList>
            <person name="Ohya K."/>
        </authorList>
    </citation>
    <scope>NUCLEOTIDE SEQUENCE [LARGE SCALE GENOMIC DNA]</scope>
    <source>
        <strain evidence="10 11">GF75</strain>
    </source>
</reference>
<evidence type="ECO:0000256" key="1">
    <source>
        <dbReference type="ARBA" id="ARBA00004651"/>
    </source>
</evidence>
<feature type="transmembrane region" description="Helical" evidence="8">
    <location>
        <begin position="376"/>
        <end position="398"/>
    </location>
</feature>
<dbReference type="FunFam" id="1.20.1640.10:FF:000018">
    <property type="entry name" value="Transmembrane transport protein MmpL10"/>
    <property type="match status" value="1"/>
</dbReference>
<feature type="transmembrane region" description="Helical" evidence="8">
    <location>
        <begin position="19"/>
        <end position="38"/>
    </location>
</feature>
<dbReference type="GO" id="GO:0005886">
    <property type="term" value="C:plasma membrane"/>
    <property type="evidence" value="ECO:0007669"/>
    <property type="project" value="UniProtKB-SubCell"/>
</dbReference>
<accession>A0A9X7ISP9</accession>